<dbReference type="AlphaFoldDB" id="A0A8K0VUJ5"/>
<dbReference type="OrthoDB" id="3668232at2759"/>
<feature type="domain" description="F-box" evidence="1">
    <location>
        <begin position="31"/>
        <end position="76"/>
    </location>
</feature>
<evidence type="ECO:0000313" key="2">
    <source>
        <dbReference type="EMBL" id="KAH7075187.1"/>
    </source>
</evidence>
<dbReference type="EMBL" id="JAGMVJ010000020">
    <property type="protein sequence ID" value="KAH7075187.1"/>
    <property type="molecule type" value="Genomic_DNA"/>
</dbReference>
<reference evidence="2" key="1">
    <citation type="journal article" date="2021" name="Nat. Commun.">
        <title>Genetic determinants of endophytism in the Arabidopsis root mycobiome.</title>
        <authorList>
            <person name="Mesny F."/>
            <person name="Miyauchi S."/>
            <person name="Thiergart T."/>
            <person name="Pickel B."/>
            <person name="Atanasova L."/>
            <person name="Karlsson M."/>
            <person name="Huettel B."/>
            <person name="Barry K.W."/>
            <person name="Haridas S."/>
            <person name="Chen C."/>
            <person name="Bauer D."/>
            <person name="Andreopoulos W."/>
            <person name="Pangilinan J."/>
            <person name="LaButti K."/>
            <person name="Riley R."/>
            <person name="Lipzen A."/>
            <person name="Clum A."/>
            <person name="Drula E."/>
            <person name="Henrissat B."/>
            <person name="Kohler A."/>
            <person name="Grigoriev I.V."/>
            <person name="Martin F.M."/>
            <person name="Hacquard S."/>
        </authorList>
    </citation>
    <scope>NUCLEOTIDE SEQUENCE</scope>
    <source>
        <strain evidence="2">MPI-SDFR-AT-0120</strain>
    </source>
</reference>
<dbReference type="Proteomes" id="UP000813461">
    <property type="component" value="Unassembled WGS sequence"/>
</dbReference>
<evidence type="ECO:0000313" key="3">
    <source>
        <dbReference type="Proteomes" id="UP000813461"/>
    </source>
</evidence>
<protein>
    <recommendedName>
        <fullName evidence="1">F-box domain-containing protein</fullName>
    </recommendedName>
</protein>
<comment type="caution">
    <text evidence="2">The sequence shown here is derived from an EMBL/GenBank/DDBJ whole genome shotgun (WGS) entry which is preliminary data.</text>
</comment>
<dbReference type="PROSITE" id="PS50181">
    <property type="entry name" value="FBOX"/>
    <property type="match status" value="1"/>
</dbReference>
<organism evidence="2 3">
    <name type="scientific">Paraphoma chrysanthemicola</name>
    <dbReference type="NCBI Taxonomy" id="798071"/>
    <lineage>
        <taxon>Eukaryota</taxon>
        <taxon>Fungi</taxon>
        <taxon>Dikarya</taxon>
        <taxon>Ascomycota</taxon>
        <taxon>Pezizomycotina</taxon>
        <taxon>Dothideomycetes</taxon>
        <taxon>Pleosporomycetidae</taxon>
        <taxon>Pleosporales</taxon>
        <taxon>Pleosporineae</taxon>
        <taxon>Phaeosphaeriaceae</taxon>
        <taxon>Paraphoma</taxon>
    </lineage>
</organism>
<keyword evidence="3" id="KW-1185">Reference proteome</keyword>
<accession>A0A8K0VUJ5</accession>
<sequence>MDQPTLPSLTSQWIAELDDIYPDALLRPFASTFLGRLPPELVEIIIGYISPPGLPAVARTHSMLRSLAERRLYREIKIPHRESGQAKMQTKGKDLWPLCRTLYERPDLARRIKSLQLIAWSNIHPIPASDLLSTAFSSSSASPTMLDEAAITGHILGRASQLDFLILGFYQRNPGNNSYSHPRLMASCLSKAFPGFQSLSTTATIPSGFENIRFLHYAGSEWHWIMGQSCHLDTITLERVANFLPDGVPDEVNPKVKRIELNCCSAILNPEAEGFVHFPAFLAHFPELESLELRIYDEPRSWNESSNDIGPHRLGSYSHLVSCLDAVAHGLNELRIPLTLYNEDERPDYTLYALPASSFLNFSNLGHPGVPYVCLFGSVDAQWSHIMRSMEEIIPPSLKSLTIFHPRIGIFDWLMQLRFYRKQLPSLNYVDLYIHSVYGDSYEEFVFISHPHPVLSVAASLDVELSYLNLSDWHEPWDDYDLELWDHLTWFDSFGFDCDGIKLTSPRSLAAAWQVDNDMKATLWKYNLEGGPWL</sequence>
<proteinExistence type="predicted"/>
<dbReference type="InterPro" id="IPR001810">
    <property type="entry name" value="F-box_dom"/>
</dbReference>
<evidence type="ECO:0000259" key="1">
    <source>
        <dbReference type="PROSITE" id="PS50181"/>
    </source>
</evidence>
<gene>
    <name evidence="2" type="ORF">FB567DRAFT_185409</name>
</gene>
<name>A0A8K0VUJ5_9PLEO</name>